<dbReference type="Proteomes" id="UP000746751">
    <property type="component" value="Unassembled WGS sequence"/>
</dbReference>
<dbReference type="InterPro" id="IPR027417">
    <property type="entry name" value="P-loop_NTPase"/>
</dbReference>
<keyword evidence="4 10" id="KW-0812">Transmembrane</keyword>
<accession>A0A921IU27</accession>
<dbReference type="PANTHER" id="PTHR24221">
    <property type="entry name" value="ATP-BINDING CASSETTE SUB-FAMILY B"/>
    <property type="match status" value="1"/>
</dbReference>
<evidence type="ECO:0000313" key="13">
    <source>
        <dbReference type="EMBL" id="HJG32002.1"/>
    </source>
</evidence>
<dbReference type="GO" id="GO:0005886">
    <property type="term" value="C:plasma membrane"/>
    <property type="evidence" value="ECO:0007669"/>
    <property type="project" value="UniProtKB-SubCell"/>
</dbReference>
<evidence type="ECO:0000256" key="9">
    <source>
        <dbReference type="SAM" id="MobiDB-lite"/>
    </source>
</evidence>
<feature type="transmembrane region" description="Helical" evidence="10">
    <location>
        <begin position="454"/>
        <end position="472"/>
    </location>
</feature>
<dbReference type="PROSITE" id="PS50929">
    <property type="entry name" value="ABC_TM1F"/>
    <property type="match status" value="1"/>
</dbReference>
<name>A0A921IU27_9ACTN</name>
<keyword evidence="6 13" id="KW-0067">ATP-binding</keyword>
<dbReference type="SMART" id="SM00382">
    <property type="entry name" value="AAA"/>
    <property type="match status" value="1"/>
</dbReference>
<dbReference type="EMBL" id="DYVF01000070">
    <property type="protein sequence ID" value="HJG32002.1"/>
    <property type="molecule type" value="Genomic_DNA"/>
</dbReference>
<organism evidence="13 14">
    <name type="scientific">Collinsella ihumii</name>
    <dbReference type="NCBI Taxonomy" id="1720204"/>
    <lineage>
        <taxon>Bacteria</taxon>
        <taxon>Bacillati</taxon>
        <taxon>Actinomycetota</taxon>
        <taxon>Coriobacteriia</taxon>
        <taxon>Coriobacteriales</taxon>
        <taxon>Coriobacteriaceae</taxon>
        <taxon>Collinsella</taxon>
    </lineage>
</organism>
<feature type="transmembrane region" description="Helical" evidence="10">
    <location>
        <begin position="301"/>
        <end position="321"/>
    </location>
</feature>
<dbReference type="GO" id="GO:0140359">
    <property type="term" value="F:ABC-type transporter activity"/>
    <property type="evidence" value="ECO:0007669"/>
    <property type="project" value="InterPro"/>
</dbReference>
<feature type="transmembrane region" description="Helical" evidence="10">
    <location>
        <begin position="333"/>
        <end position="352"/>
    </location>
</feature>
<dbReference type="Pfam" id="PF00664">
    <property type="entry name" value="ABC_membrane"/>
    <property type="match status" value="1"/>
</dbReference>
<evidence type="ECO:0000256" key="8">
    <source>
        <dbReference type="ARBA" id="ARBA00023136"/>
    </source>
</evidence>
<feature type="transmembrane region" description="Helical" evidence="10">
    <location>
        <begin position="235"/>
        <end position="253"/>
    </location>
</feature>
<keyword evidence="8 10" id="KW-0472">Membrane</keyword>
<evidence type="ECO:0000256" key="4">
    <source>
        <dbReference type="ARBA" id="ARBA00022692"/>
    </source>
</evidence>
<reference evidence="13" key="1">
    <citation type="journal article" date="2021" name="PeerJ">
        <title>Extensive microbial diversity within the chicken gut microbiome revealed by metagenomics and culture.</title>
        <authorList>
            <person name="Gilroy R."/>
            <person name="Ravi A."/>
            <person name="Getino M."/>
            <person name="Pursley I."/>
            <person name="Horton D.L."/>
            <person name="Alikhan N.F."/>
            <person name="Baker D."/>
            <person name="Gharbi K."/>
            <person name="Hall N."/>
            <person name="Watson M."/>
            <person name="Adriaenssens E.M."/>
            <person name="Foster-Nyarko E."/>
            <person name="Jarju S."/>
            <person name="Secka A."/>
            <person name="Antonio M."/>
            <person name="Oren A."/>
            <person name="Chaudhuri R.R."/>
            <person name="La Ragione R."/>
            <person name="Hildebrand F."/>
            <person name="Pallen M.J."/>
        </authorList>
    </citation>
    <scope>NUCLEOTIDE SEQUENCE</scope>
    <source>
        <strain evidence="13">ChiGjej2B2-7701</strain>
    </source>
</reference>
<comment type="caution">
    <text evidence="13">The sequence shown here is derived from an EMBL/GenBank/DDBJ whole genome shotgun (WGS) entry which is preliminary data.</text>
</comment>
<feature type="region of interest" description="Disordered" evidence="9">
    <location>
        <begin position="754"/>
        <end position="789"/>
    </location>
</feature>
<dbReference type="AlphaFoldDB" id="A0A921IU27"/>
<reference evidence="13" key="2">
    <citation type="submission" date="2021-09" db="EMBL/GenBank/DDBJ databases">
        <authorList>
            <person name="Gilroy R."/>
        </authorList>
    </citation>
    <scope>NUCLEOTIDE SEQUENCE</scope>
    <source>
        <strain evidence="13">ChiGjej2B2-7701</strain>
    </source>
</reference>
<dbReference type="SUPFAM" id="SSF52540">
    <property type="entry name" value="P-loop containing nucleoside triphosphate hydrolases"/>
    <property type="match status" value="1"/>
</dbReference>
<evidence type="ECO:0000259" key="12">
    <source>
        <dbReference type="PROSITE" id="PS50929"/>
    </source>
</evidence>
<dbReference type="PROSITE" id="PS50893">
    <property type="entry name" value="ABC_TRANSPORTER_2"/>
    <property type="match status" value="1"/>
</dbReference>
<dbReference type="SUPFAM" id="SSF90123">
    <property type="entry name" value="ABC transporter transmembrane region"/>
    <property type="match status" value="1"/>
</dbReference>
<evidence type="ECO:0000256" key="6">
    <source>
        <dbReference type="ARBA" id="ARBA00022840"/>
    </source>
</evidence>
<dbReference type="Gene3D" id="3.40.50.300">
    <property type="entry name" value="P-loop containing nucleotide triphosphate hydrolases"/>
    <property type="match status" value="1"/>
</dbReference>
<dbReference type="InterPro" id="IPR003593">
    <property type="entry name" value="AAA+_ATPase"/>
</dbReference>
<dbReference type="CDD" id="cd18548">
    <property type="entry name" value="ABC_6TM_Tm287_like"/>
    <property type="match status" value="1"/>
</dbReference>
<dbReference type="InterPro" id="IPR003439">
    <property type="entry name" value="ABC_transporter-like_ATP-bd"/>
</dbReference>
<keyword evidence="2" id="KW-0813">Transport</keyword>
<evidence type="ECO:0000256" key="1">
    <source>
        <dbReference type="ARBA" id="ARBA00004651"/>
    </source>
</evidence>
<keyword evidence="5" id="KW-0547">Nucleotide-binding</keyword>
<gene>
    <name evidence="13" type="ORF">K8U80_11525</name>
</gene>
<feature type="domain" description="ABC transporter" evidence="11">
    <location>
        <begin position="513"/>
        <end position="748"/>
    </location>
</feature>
<dbReference type="GO" id="GO:0016887">
    <property type="term" value="F:ATP hydrolysis activity"/>
    <property type="evidence" value="ECO:0007669"/>
    <property type="project" value="InterPro"/>
</dbReference>
<evidence type="ECO:0000256" key="10">
    <source>
        <dbReference type="SAM" id="Phobius"/>
    </source>
</evidence>
<dbReference type="FunFam" id="3.40.50.300:FF:000854">
    <property type="entry name" value="Multidrug ABC transporter ATP-binding protein"/>
    <property type="match status" value="1"/>
</dbReference>
<dbReference type="GO" id="GO:0005524">
    <property type="term" value="F:ATP binding"/>
    <property type="evidence" value="ECO:0007669"/>
    <property type="project" value="UniProtKB-KW"/>
</dbReference>
<dbReference type="InterPro" id="IPR039421">
    <property type="entry name" value="Type_1_exporter"/>
</dbReference>
<dbReference type="Pfam" id="PF00005">
    <property type="entry name" value="ABC_tran"/>
    <property type="match status" value="1"/>
</dbReference>
<evidence type="ECO:0000256" key="2">
    <source>
        <dbReference type="ARBA" id="ARBA00022448"/>
    </source>
</evidence>
<evidence type="ECO:0000259" key="11">
    <source>
        <dbReference type="PROSITE" id="PS50893"/>
    </source>
</evidence>
<dbReference type="PANTHER" id="PTHR24221:SF276">
    <property type="entry name" value="ABC TRANSPORTER, ATP-BINDING_PERMEASE PROTEIN"/>
    <property type="match status" value="1"/>
</dbReference>
<dbReference type="InterPro" id="IPR036640">
    <property type="entry name" value="ABC1_TM_sf"/>
</dbReference>
<dbReference type="InterPro" id="IPR011527">
    <property type="entry name" value="ABC1_TM_dom"/>
</dbReference>
<proteinExistence type="predicted"/>
<protein>
    <submittedName>
        <fullName evidence="13">ABC transporter ATP-binding protein/permease</fullName>
    </submittedName>
</protein>
<evidence type="ECO:0000256" key="7">
    <source>
        <dbReference type="ARBA" id="ARBA00022989"/>
    </source>
</evidence>
<keyword evidence="3" id="KW-1003">Cell membrane</keyword>
<dbReference type="Gene3D" id="1.20.1560.10">
    <property type="entry name" value="ABC transporter type 1, transmembrane domain"/>
    <property type="match status" value="1"/>
</dbReference>
<sequence>MGRVRIFSFLKNHKLSFLIALVLLFAQANFELTLPGVMSDIVDVGISQGGISSTVPDEITSEDLASVELFLSDAEVDQVEPHFSEPNADGVRTFTGSRSDRESLEGFMGEAEMLAYQFMEGVSIDEFAAATESAAADAGTAQEAPAAPADPVELMRQMFGDTIDIADVERLVDAGVVTKDQLVESRETLTRQLGDNGDSIIQSRAIEFVESAYRDAGVDLTAVQSNYLFSQGLTMLGYALASAACAILAALNASRTSAAIGRDLRHQLYERVLDYSPAEMSKFSAASLITRATNDIQQIQMITVMCLRIVLFAPCMGLGAVVRVLTTPTGMEWILVVAIVAIAIAIGVLMGVTMPKFRIMQSLVDRNNLIAREILTGIMPIRAFGRQKHEEERYDEANRELTSTYIFTNRCMTFLMPVMMIVMNATTVGIVWFGAQGVDAGNLQVGTLMAYINYVMQVIMSFMILTMISVMLPRAGVAADRVQEVLDTQTSIKNPEPEARVTRERSEGWKGVVSYNDVTFTYPDADVPTLENISFTAEPGKTVAIIGSTGCGKSTLVQLIPRLYDVTEGSITLDGVDIRNIDLAELRRTIGYVPQKRMLFSGTIESNIKYGDESMSDEDMVQAAQIAQATEFIEGKPDGYSSPISQGGTNVSGGQNQRLSIARALAIHPKVLVFDDSFSALDYKTDATLRAELDQRCSDSAVIIVAQRIATIMHADEILVLDDGRIVGRGTHAELLRSCPEYLEIAKSQLSESELGLDAPAHPASGRSGDKGVEPVAAAEDSTEKGGER</sequence>
<evidence type="ECO:0000313" key="14">
    <source>
        <dbReference type="Proteomes" id="UP000746751"/>
    </source>
</evidence>
<evidence type="ECO:0000256" key="5">
    <source>
        <dbReference type="ARBA" id="ARBA00022741"/>
    </source>
</evidence>
<comment type="subcellular location">
    <subcellularLocation>
        <location evidence="1">Cell membrane</location>
        <topology evidence="1">Multi-pass membrane protein</topology>
    </subcellularLocation>
</comment>
<feature type="domain" description="ABC transmembrane type-1" evidence="12">
    <location>
        <begin position="232"/>
        <end position="474"/>
    </location>
</feature>
<keyword evidence="7 10" id="KW-1133">Transmembrane helix</keyword>
<feature type="transmembrane region" description="Helical" evidence="10">
    <location>
        <begin position="414"/>
        <end position="434"/>
    </location>
</feature>
<evidence type="ECO:0000256" key="3">
    <source>
        <dbReference type="ARBA" id="ARBA00022475"/>
    </source>
</evidence>